<comment type="caution">
    <text evidence="2">The sequence shown here is derived from an EMBL/GenBank/DDBJ whole genome shotgun (WGS) entry which is preliminary data.</text>
</comment>
<dbReference type="AlphaFoldDB" id="A0A538S7D2"/>
<sequence>MVSPRALLLTFGLMPLVLTGPAPSAKGSLAGAWKIAHAAYSGPDTSWVLTDPQASLVIFTEHHYSMMYIPGQTPRALFRESTPTDAEKIAAYDSFIANSGTYVVTDSTLTTRPIVAKNPSFTGLSFVFRLWGDSLWLTFRSTSSIAGQGLRTTLVRLK</sequence>
<organism evidence="2 3">
    <name type="scientific">Eiseniibacteriota bacterium</name>
    <dbReference type="NCBI Taxonomy" id="2212470"/>
    <lineage>
        <taxon>Bacteria</taxon>
        <taxon>Candidatus Eiseniibacteriota</taxon>
    </lineage>
</organism>
<proteinExistence type="predicted"/>
<reference evidence="2 3" key="1">
    <citation type="journal article" date="2019" name="Nat. Microbiol.">
        <title>Mediterranean grassland soil C-N compound turnover is dependent on rainfall and depth, and is mediated by genomically divergent microorganisms.</title>
        <authorList>
            <person name="Diamond S."/>
            <person name="Andeer P.F."/>
            <person name="Li Z."/>
            <person name="Crits-Christoph A."/>
            <person name="Burstein D."/>
            <person name="Anantharaman K."/>
            <person name="Lane K.R."/>
            <person name="Thomas B.C."/>
            <person name="Pan C."/>
            <person name="Northen T.R."/>
            <person name="Banfield J.F."/>
        </authorList>
    </citation>
    <scope>NUCLEOTIDE SEQUENCE [LARGE SCALE GENOMIC DNA]</scope>
    <source>
        <strain evidence="2">WS_3</strain>
    </source>
</reference>
<accession>A0A538S7D2</accession>
<keyword evidence="1" id="KW-0732">Signal</keyword>
<evidence type="ECO:0000256" key="1">
    <source>
        <dbReference type="SAM" id="SignalP"/>
    </source>
</evidence>
<dbReference type="EMBL" id="VBOT01000192">
    <property type="protein sequence ID" value="TMQ47261.1"/>
    <property type="molecule type" value="Genomic_DNA"/>
</dbReference>
<evidence type="ECO:0000313" key="3">
    <source>
        <dbReference type="Proteomes" id="UP000320184"/>
    </source>
</evidence>
<protein>
    <submittedName>
        <fullName evidence="2">Lipocalin-like domain-containing protein</fullName>
    </submittedName>
</protein>
<evidence type="ECO:0000313" key="2">
    <source>
        <dbReference type="EMBL" id="TMQ47261.1"/>
    </source>
</evidence>
<feature type="chain" id="PRO_5022176485" evidence="1">
    <location>
        <begin position="25"/>
        <end position="158"/>
    </location>
</feature>
<dbReference type="Proteomes" id="UP000320184">
    <property type="component" value="Unassembled WGS sequence"/>
</dbReference>
<name>A0A538S7D2_UNCEI</name>
<gene>
    <name evidence="2" type="ORF">E6K73_13920</name>
</gene>
<feature type="signal peptide" evidence="1">
    <location>
        <begin position="1"/>
        <end position="24"/>
    </location>
</feature>